<keyword evidence="17" id="KW-0675">Receptor</keyword>
<evidence type="ECO:0000256" key="22">
    <source>
        <dbReference type="PROSITE-ProRule" id="PRU10141"/>
    </source>
</evidence>
<dbReference type="SUPFAM" id="SSF56112">
    <property type="entry name" value="Protein kinase-like (PK-like)"/>
    <property type="match status" value="1"/>
</dbReference>
<dbReference type="GO" id="GO:0016020">
    <property type="term" value="C:membrane"/>
    <property type="evidence" value="ECO:0007669"/>
    <property type="project" value="UniProtKB-SubCell"/>
</dbReference>
<dbReference type="InterPro" id="IPR055414">
    <property type="entry name" value="LRR_R13L4/SHOC2-like"/>
</dbReference>
<evidence type="ECO:0000256" key="24">
    <source>
        <dbReference type="SAM" id="SignalP"/>
    </source>
</evidence>
<comment type="catalytic activity">
    <reaction evidence="20">
        <text>L-threonyl-[protein] + ATP = O-phospho-L-threonyl-[protein] + ADP + H(+)</text>
        <dbReference type="Rhea" id="RHEA:46608"/>
        <dbReference type="Rhea" id="RHEA-COMP:11060"/>
        <dbReference type="Rhea" id="RHEA-COMP:11605"/>
        <dbReference type="ChEBI" id="CHEBI:15378"/>
        <dbReference type="ChEBI" id="CHEBI:30013"/>
        <dbReference type="ChEBI" id="CHEBI:30616"/>
        <dbReference type="ChEBI" id="CHEBI:61977"/>
        <dbReference type="ChEBI" id="CHEBI:456216"/>
        <dbReference type="EC" id="2.7.11.1"/>
    </reaction>
</comment>
<evidence type="ECO:0000256" key="8">
    <source>
        <dbReference type="ARBA" id="ARBA00022679"/>
    </source>
</evidence>
<evidence type="ECO:0000259" key="25">
    <source>
        <dbReference type="PROSITE" id="PS50011"/>
    </source>
</evidence>
<keyword evidence="4" id="KW-0964">Secreted</keyword>
<feature type="signal peptide" evidence="24">
    <location>
        <begin position="1"/>
        <end position="27"/>
    </location>
</feature>
<evidence type="ECO:0000256" key="12">
    <source>
        <dbReference type="ARBA" id="ARBA00022741"/>
    </source>
</evidence>
<dbReference type="InterPro" id="IPR017441">
    <property type="entry name" value="Protein_kinase_ATP_BS"/>
</dbReference>
<dbReference type="PROSITE" id="PS50011">
    <property type="entry name" value="PROTEIN_KINASE_DOM"/>
    <property type="match status" value="1"/>
</dbReference>
<dbReference type="Pfam" id="PF23598">
    <property type="entry name" value="LRR_14"/>
    <property type="match status" value="1"/>
</dbReference>
<keyword evidence="12 22" id="KW-0547">Nucleotide-binding</keyword>
<dbReference type="Proteomes" id="UP000187406">
    <property type="component" value="Unassembled WGS sequence"/>
</dbReference>
<dbReference type="Pfam" id="PF00069">
    <property type="entry name" value="Pkinase"/>
    <property type="match status" value="1"/>
</dbReference>
<keyword evidence="18" id="KW-0325">Glycoprotein</keyword>
<evidence type="ECO:0000256" key="20">
    <source>
        <dbReference type="ARBA" id="ARBA00047899"/>
    </source>
</evidence>
<dbReference type="Gene3D" id="1.10.510.10">
    <property type="entry name" value="Transferase(Phosphotransferase) domain 1"/>
    <property type="match status" value="1"/>
</dbReference>
<dbReference type="FunFam" id="3.80.10.10:FF:000041">
    <property type="entry name" value="LRR receptor-like serine/threonine-protein kinase ERECTA"/>
    <property type="match status" value="1"/>
</dbReference>
<dbReference type="Pfam" id="PF13855">
    <property type="entry name" value="LRR_8"/>
    <property type="match status" value="1"/>
</dbReference>
<dbReference type="EMBL" id="BDDD01004057">
    <property type="protein sequence ID" value="GAV86808.1"/>
    <property type="molecule type" value="Genomic_DNA"/>
</dbReference>
<dbReference type="InterPro" id="IPR000719">
    <property type="entry name" value="Prot_kinase_dom"/>
</dbReference>
<evidence type="ECO:0000256" key="11">
    <source>
        <dbReference type="ARBA" id="ARBA00022737"/>
    </source>
</evidence>
<evidence type="ECO:0000256" key="3">
    <source>
        <dbReference type="ARBA" id="ARBA00012513"/>
    </source>
</evidence>
<dbReference type="GO" id="GO:0004674">
    <property type="term" value="F:protein serine/threonine kinase activity"/>
    <property type="evidence" value="ECO:0007669"/>
    <property type="project" value="UniProtKB-KW"/>
</dbReference>
<evidence type="ECO:0000256" key="1">
    <source>
        <dbReference type="ARBA" id="ARBA00004191"/>
    </source>
</evidence>
<gene>
    <name evidence="26" type="ORF">CFOL_v3_30234</name>
</gene>
<dbReference type="InParanoid" id="A0A1Q3D3E6"/>
<dbReference type="EC" id="2.7.11.1" evidence="3"/>
<keyword evidence="27" id="KW-1185">Reference proteome</keyword>
<keyword evidence="15 23" id="KW-1133">Transmembrane helix</keyword>
<dbReference type="OrthoDB" id="676979at2759"/>
<dbReference type="FunFam" id="3.80.10.10:FF:000400">
    <property type="entry name" value="Nuclear pore complex protein NUP107"/>
    <property type="match status" value="1"/>
</dbReference>
<dbReference type="PROSITE" id="PS00107">
    <property type="entry name" value="PROTEIN_KINASE_ATP"/>
    <property type="match status" value="1"/>
</dbReference>
<comment type="catalytic activity">
    <reaction evidence="21">
        <text>L-seryl-[protein] + ATP = O-phospho-L-seryl-[protein] + ADP + H(+)</text>
        <dbReference type="Rhea" id="RHEA:17989"/>
        <dbReference type="Rhea" id="RHEA-COMP:9863"/>
        <dbReference type="Rhea" id="RHEA-COMP:11604"/>
        <dbReference type="ChEBI" id="CHEBI:15378"/>
        <dbReference type="ChEBI" id="CHEBI:29999"/>
        <dbReference type="ChEBI" id="CHEBI:30616"/>
        <dbReference type="ChEBI" id="CHEBI:83421"/>
        <dbReference type="ChEBI" id="CHEBI:456216"/>
        <dbReference type="EC" id="2.7.11.1"/>
    </reaction>
</comment>
<dbReference type="InterPro" id="IPR008266">
    <property type="entry name" value="Tyr_kinase_AS"/>
</dbReference>
<dbReference type="InterPro" id="IPR011009">
    <property type="entry name" value="Kinase-like_dom_sf"/>
</dbReference>
<keyword evidence="6" id="KW-0597">Phosphoprotein</keyword>
<feature type="chain" id="PRO_5012817733" description="non-specific serine/threonine protein kinase" evidence="24">
    <location>
        <begin position="28"/>
        <end position="942"/>
    </location>
</feature>
<dbReference type="SMART" id="SM00369">
    <property type="entry name" value="LRR_TYP"/>
    <property type="match status" value="5"/>
</dbReference>
<evidence type="ECO:0000256" key="21">
    <source>
        <dbReference type="ARBA" id="ARBA00048679"/>
    </source>
</evidence>
<keyword evidence="11" id="KW-0677">Repeat</keyword>
<dbReference type="PANTHER" id="PTHR48005:SF70">
    <property type="entry name" value="MDIS1-INTERACTING RECEPTOR LIKE KINASE 2-LIKE"/>
    <property type="match status" value="1"/>
</dbReference>
<dbReference type="FunFam" id="3.80.10.10:FF:000177">
    <property type="entry name" value="Leucine-rich repeat receptor-like serine/threonine-protein kinase At1g17230"/>
    <property type="match status" value="1"/>
</dbReference>
<evidence type="ECO:0000313" key="26">
    <source>
        <dbReference type="EMBL" id="GAV86808.1"/>
    </source>
</evidence>
<dbReference type="GO" id="GO:0005524">
    <property type="term" value="F:ATP binding"/>
    <property type="evidence" value="ECO:0007669"/>
    <property type="project" value="UniProtKB-UniRule"/>
</dbReference>
<dbReference type="PANTHER" id="PTHR48005">
    <property type="entry name" value="LEUCINE RICH REPEAT KINASE 2"/>
    <property type="match status" value="1"/>
</dbReference>
<dbReference type="InterPro" id="IPR003591">
    <property type="entry name" value="Leu-rich_rpt_typical-subtyp"/>
</dbReference>
<evidence type="ECO:0000256" key="19">
    <source>
        <dbReference type="ARBA" id="ARBA00038043"/>
    </source>
</evidence>
<dbReference type="Gene3D" id="3.30.200.20">
    <property type="entry name" value="Phosphorylase Kinase, domain 1"/>
    <property type="match status" value="1"/>
</dbReference>
<dbReference type="InterPro" id="IPR001611">
    <property type="entry name" value="Leu-rich_rpt"/>
</dbReference>
<evidence type="ECO:0000256" key="10">
    <source>
        <dbReference type="ARBA" id="ARBA00022729"/>
    </source>
</evidence>
<evidence type="ECO:0000256" key="5">
    <source>
        <dbReference type="ARBA" id="ARBA00022527"/>
    </source>
</evidence>
<dbReference type="Pfam" id="PF08263">
    <property type="entry name" value="LRRNT_2"/>
    <property type="match status" value="1"/>
</dbReference>
<dbReference type="InterPro" id="IPR013210">
    <property type="entry name" value="LRR_N_plant-typ"/>
</dbReference>
<keyword evidence="10 24" id="KW-0732">Signal</keyword>
<evidence type="ECO:0000256" key="17">
    <source>
        <dbReference type="ARBA" id="ARBA00023170"/>
    </source>
</evidence>
<dbReference type="AlphaFoldDB" id="A0A1Q3D3E6"/>
<evidence type="ECO:0000256" key="7">
    <source>
        <dbReference type="ARBA" id="ARBA00022614"/>
    </source>
</evidence>
<feature type="binding site" evidence="22">
    <location>
        <position position="701"/>
    </location>
    <ligand>
        <name>ATP</name>
        <dbReference type="ChEBI" id="CHEBI:30616"/>
    </ligand>
</feature>
<keyword evidence="9 23" id="KW-0812">Transmembrane</keyword>
<dbReference type="PRINTS" id="PR00019">
    <property type="entry name" value="LEURICHRPT"/>
</dbReference>
<organism evidence="26 27">
    <name type="scientific">Cephalotus follicularis</name>
    <name type="common">Albany pitcher plant</name>
    <dbReference type="NCBI Taxonomy" id="3775"/>
    <lineage>
        <taxon>Eukaryota</taxon>
        <taxon>Viridiplantae</taxon>
        <taxon>Streptophyta</taxon>
        <taxon>Embryophyta</taxon>
        <taxon>Tracheophyta</taxon>
        <taxon>Spermatophyta</taxon>
        <taxon>Magnoliopsida</taxon>
        <taxon>eudicotyledons</taxon>
        <taxon>Gunneridae</taxon>
        <taxon>Pentapetalae</taxon>
        <taxon>rosids</taxon>
        <taxon>fabids</taxon>
        <taxon>Oxalidales</taxon>
        <taxon>Cephalotaceae</taxon>
        <taxon>Cephalotus</taxon>
    </lineage>
</organism>
<keyword evidence="8" id="KW-0808">Transferase</keyword>
<protein>
    <recommendedName>
        <fullName evidence="3">non-specific serine/threonine protein kinase</fullName>
        <ecNumber evidence="3">2.7.11.1</ecNumber>
    </recommendedName>
</protein>
<dbReference type="PROSITE" id="PS00109">
    <property type="entry name" value="PROTEIN_KINASE_TYR"/>
    <property type="match status" value="1"/>
</dbReference>
<dbReference type="InterPro" id="IPR051420">
    <property type="entry name" value="Ser_Thr_Kinases_DiverseReg"/>
</dbReference>
<dbReference type="SUPFAM" id="SSF52047">
    <property type="entry name" value="RNI-like"/>
    <property type="match status" value="2"/>
</dbReference>
<dbReference type="Gene3D" id="3.80.10.10">
    <property type="entry name" value="Ribonuclease Inhibitor"/>
    <property type="match status" value="3"/>
</dbReference>
<dbReference type="STRING" id="3775.A0A1Q3D3E6"/>
<evidence type="ECO:0000256" key="18">
    <source>
        <dbReference type="ARBA" id="ARBA00023180"/>
    </source>
</evidence>
<keyword evidence="4" id="KW-0134">Cell wall</keyword>
<evidence type="ECO:0000256" key="6">
    <source>
        <dbReference type="ARBA" id="ARBA00022553"/>
    </source>
</evidence>
<dbReference type="Pfam" id="PF00560">
    <property type="entry name" value="LRR_1"/>
    <property type="match status" value="3"/>
</dbReference>
<evidence type="ECO:0000256" key="9">
    <source>
        <dbReference type="ARBA" id="ARBA00022692"/>
    </source>
</evidence>
<evidence type="ECO:0000256" key="23">
    <source>
        <dbReference type="SAM" id="Phobius"/>
    </source>
</evidence>
<comment type="caution">
    <text evidence="26">The sequence shown here is derived from an EMBL/GenBank/DDBJ whole genome shotgun (WGS) entry which is preliminary data.</text>
</comment>
<evidence type="ECO:0000256" key="4">
    <source>
        <dbReference type="ARBA" id="ARBA00022512"/>
    </source>
</evidence>
<proteinExistence type="inferred from homology"/>
<evidence type="ECO:0000256" key="15">
    <source>
        <dbReference type="ARBA" id="ARBA00022989"/>
    </source>
</evidence>
<evidence type="ECO:0000256" key="13">
    <source>
        <dbReference type="ARBA" id="ARBA00022777"/>
    </source>
</evidence>
<comment type="subcellular location">
    <subcellularLocation>
        <location evidence="2">Membrane</location>
        <topology evidence="2">Single-pass type I membrane protein</topology>
    </subcellularLocation>
    <subcellularLocation>
        <location evidence="1">Secreted</location>
        <location evidence="1">Cell wall</location>
    </subcellularLocation>
</comment>
<feature type="domain" description="Protein kinase" evidence="25">
    <location>
        <begin position="672"/>
        <end position="940"/>
    </location>
</feature>
<name>A0A1Q3D3E6_CEPFO</name>
<evidence type="ECO:0000256" key="2">
    <source>
        <dbReference type="ARBA" id="ARBA00004479"/>
    </source>
</evidence>
<feature type="transmembrane region" description="Helical" evidence="23">
    <location>
        <begin position="604"/>
        <end position="630"/>
    </location>
</feature>
<evidence type="ECO:0000313" key="27">
    <source>
        <dbReference type="Proteomes" id="UP000187406"/>
    </source>
</evidence>
<keyword evidence="14 22" id="KW-0067">ATP-binding</keyword>
<dbReference type="InterPro" id="IPR032675">
    <property type="entry name" value="LRR_dom_sf"/>
</dbReference>
<reference evidence="27" key="1">
    <citation type="submission" date="2016-04" db="EMBL/GenBank/DDBJ databases">
        <title>Cephalotus genome sequencing.</title>
        <authorList>
            <person name="Fukushima K."/>
            <person name="Hasebe M."/>
            <person name="Fang X."/>
        </authorList>
    </citation>
    <scope>NUCLEOTIDE SEQUENCE [LARGE SCALE GENOMIC DNA]</scope>
    <source>
        <strain evidence="27">cv. St1</strain>
    </source>
</reference>
<keyword evidence="13 26" id="KW-0418">Kinase</keyword>
<dbReference type="FunFam" id="3.30.200.20:FF:000309">
    <property type="entry name" value="Leucine-rich repeat receptor protein kinase MSP1"/>
    <property type="match status" value="1"/>
</dbReference>
<dbReference type="FunFam" id="1.10.510.10:FF:000445">
    <property type="entry name" value="MDIS1-interacting receptor like kinase 2"/>
    <property type="match status" value="1"/>
</dbReference>
<keyword evidence="16 23" id="KW-0472">Membrane</keyword>
<comment type="similarity">
    <text evidence="19">Belongs to the polygalacturonase-inhibiting protein family.</text>
</comment>
<keyword evidence="7" id="KW-0433">Leucine-rich repeat</keyword>
<sequence>MANKEKYASLSLFVTCLVLLSSRKANSQSNREAEALLQWKQTLKDQSILKSWISTPADTNSTIISPCIWSGIACNSAGQVTEINLAFMHLEGTLLNLDFPSFPNLLHLDLKTNRFTGPIPTSIGTLSKLQFLDLSTNYFNGTIPLSLANLTEVIELDISRNRITGELDPRLFPDGTNSTKNGLFSLRNLLMQATSLGGRIPEEIGNLKYLKLLALDDNYFTGPIPRSLGNLSALSVLRVSNNQLSGTIPASIGTLPLTDVRFLTNQFSGSIPEGIGNLSSLVVLHLAENNFTGHLPQQVCQGGQLVNFSAAYNNFSGPIPVSLKNCPTLYRVRLEYNQLTGNVGNDFGVYPNLTYIDVSYNKLRGELSPKWGQCQNLTVLHFAGNEISGKIPDEIVQSKKLVQLDLSYNQISGMIPAQIGNLSELNSLILNGNMLSGHLPEGIGELANLETLDLSTNVLTGLIPYQIGYCSRLSLLSLGNNSLNGTIPSQIVSLLALQELLDLSYNSLTGEIPSQLGKLTGLERLNLSHNDLTGSIPESVSEMTSLVEINLSYNKLEGPIPDSKIFNSSQDFSNNKDLCGQIQGLRPCRATITKKSGGKIKDNLVVIIVVSCLVNALVILGVIFGIFAFCRKQSSRNVAKDAVASKKENPLSVMFFDGKIVYEDILEATNNFDDKYRIGVGGSGVVYKAEMPGGEVFAVKKLNSPVQSMEIEDMKSFRNEVEALTEIRHRNIVKLQGFCSQGKYAFLVCEFMERGSLDQMLSNEEDAKELDWEKRFQVVKGVANALSYMHHDCTPPIIHRDISSKNILLSSELEARVSDFGTAKFLKPDCSNRTEIVGTYGYLAPELAYTMAVNEKCDVYSFGVLALEVLMGAHPSELISHLHSSADHQDIRLNDVLDPRPSPPYQKVNDKLALVYNLSLVCLSSNPESRPTMRSVSQFLEK</sequence>
<keyword evidence="5" id="KW-0723">Serine/threonine-protein kinase</keyword>
<evidence type="ECO:0000256" key="14">
    <source>
        <dbReference type="ARBA" id="ARBA00022840"/>
    </source>
</evidence>
<evidence type="ECO:0000256" key="16">
    <source>
        <dbReference type="ARBA" id="ARBA00023136"/>
    </source>
</evidence>
<accession>A0A1Q3D3E6</accession>